<dbReference type="UniPathway" id="UPA00796">
    <property type="reaction ID" value="UER00771"/>
</dbReference>
<dbReference type="EMBL" id="CP019699">
    <property type="protein sequence ID" value="AQS56775.1"/>
    <property type="molecule type" value="Genomic_DNA"/>
</dbReference>
<dbReference type="GO" id="GO:0070403">
    <property type="term" value="F:NAD+ binding"/>
    <property type="evidence" value="ECO:0007669"/>
    <property type="project" value="InterPro"/>
</dbReference>
<accession>A0A1U9K9N9</accession>
<evidence type="ECO:0000259" key="5">
    <source>
        <dbReference type="Pfam" id="PF01370"/>
    </source>
</evidence>
<evidence type="ECO:0000256" key="1">
    <source>
        <dbReference type="ARBA" id="ARBA00001911"/>
    </source>
</evidence>
<dbReference type="Pfam" id="PF01370">
    <property type="entry name" value="Epimerase"/>
    <property type="match status" value="1"/>
</dbReference>
<evidence type="ECO:0000256" key="3">
    <source>
        <dbReference type="ARBA" id="ARBA00023027"/>
    </source>
</evidence>
<dbReference type="RefSeq" id="WP_077720641.1">
    <property type="nucleotide sequence ID" value="NZ_CP019699.1"/>
</dbReference>
<dbReference type="PANTHER" id="PTHR43078:SF6">
    <property type="entry name" value="UDP-GLUCURONIC ACID DECARBOXYLASE 1"/>
    <property type="match status" value="1"/>
</dbReference>
<dbReference type="GO" id="GO:0042732">
    <property type="term" value="P:D-xylose metabolic process"/>
    <property type="evidence" value="ECO:0007669"/>
    <property type="project" value="InterPro"/>
</dbReference>
<dbReference type="OrthoDB" id="181047at2"/>
<keyword evidence="2" id="KW-0210">Decarboxylase</keyword>
<evidence type="ECO:0000256" key="4">
    <source>
        <dbReference type="ARBA" id="ARBA00023239"/>
    </source>
</evidence>
<evidence type="ECO:0000313" key="7">
    <source>
        <dbReference type="Proteomes" id="UP000188603"/>
    </source>
</evidence>
<proteinExistence type="predicted"/>
<evidence type="ECO:0000313" key="6">
    <source>
        <dbReference type="EMBL" id="AQS56775.1"/>
    </source>
</evidence>
<name>A0A1U9K9N9_9BACL</name>
<sequence length="328" mass="36656">MQKIVVTGGAGFIGSHLVERLLSLGHEVWTVDDLSTGNRRYLHRVIDHERHTFVHGSTDDRNLVKRVMTDCDVVYHLAAVLGVKNTVENPLKVIEGNLDGTRNVLEEAYARKAKVILASTSEVYGKNDRLPFHEDSDRVLGAPSVHRWCYATAKAIDEHLAFAYAEQGLPVTVVRYFNAYGPRQTASAYGGVISKFIRAAVANEPLTIHGDGEQSRCFTYIDDTVSGTVAAMRRTADGMAINIGSDQPITIRNLAEKIIHLADSTSSVRYIPYEQVYGRGFEDMRTRIPDLSRAKAVLNWNPRINLQTGLLKTIHWYQRVYTGEDRDG</sequence>
<dbReference type="GO" id="GO:0005737">
    <property type="term" value="C:cytoplasm"/>
    <property type="evidence" value="ECO:0007669"/>
    <property type="project" value="TreeGrafter"/>
</dbReference>
<dbReference type="SUPFAM" id="SSF51735">
    <property type="entry name" value="NAD(P)-binding Rossmann-fold domains"/>
    <property type="match status" value="1"/>
</dbReference>
<comment type="cofactor">
    <cofactor evidence="1">
        <name>NAD(+)</name>
        <dbReference type="ChEBI" id="CHEBI:57540"/>
    </cofactor>
</comment>
<dbReference type="Proteomes" id="UP000188603">
    <property type="component" value="Chromosome"/>
</dbReference>
<organism evidence="6 7">
    <name type="scientific">Novibacillus thermophilus</name>
    <dbReference type="NCBI Taxonomy" id="1471761"/>
    <lineage>
        <taxon>Bacteria</taxon>
        <taxon>Bacillati</taxon>
        <taxon>Bacillota</taxon>
        <taxon>Bacilli</taxon>
        <taxon>Bacillales</taxon>
        <taxon>Thermoactinomycetaceae</taxon>
        <taxon>Novibacillus</taxon>
    </lineage>
</organism>
<dbReference type="KEGG" id="ntr:B0W44_14485"/>
<gene>
    <name evidence="6" type="ORF">B0W44_14485</name>
</gene>
<protein>
    <submittedName>
        <fullName evidence="6">NAD-dependent dehydratase</fullName>
    </submittedName>
</protein>
<keyword evidence="4" id="KW-0456">Lyase</keyword>
<dbReference type="PANTHER" id="PTHR43078">
    <property type="entry name" value="UDP-GLUCURONIC ACID DECARBOXYLASE-RELATED"/>
    <property type="match status" value="1"/>
</dbReference>
<dbReference type="GO" id="GO:0048040">
    <property type="term" value="F:UDP-glucuronate decarboxylase activity"/>
    <property type="evidence" value="ECO:0007669"/>
    <property type="project" value="TreeGrafter"/>
</dbReference>
<dbReference type="InterPro" id="IPR036291">
    <property type="entry name" value="NAD(P)-bd_dom_sf"/>
</dbReference>
<evidence type="ECO:0000256" key="2">
    <source>
        <dbReference type="ARBA" id="ARBA00022793"/>
    </source>
</evidence>
<dbReference type="InterPro" id="IPR001509">
    <property type="entry name" value="Epimerase_deHydtase"/>
</dbReference>
<feature type="domain" description="NAD-dependent epimerase/dehydratase" evidence="5">
    <location>
        <begin position="4"/>
        <end position="244"/>
    </location>
</feature>
<dbReference type="GO" id="GO:0033320">
    <property type="term" value="P:UDP-D-xylose biosynthetic process"/>
    <property type="evidence" value="ECO:0007669"/>
    <property type="project" value="UniProtKB-UniPathway"/>
</dbReference>
<dbReference type="STRING" id="1471761.B0W44_14485"/>
<keyword evidence="3" id="KW-0520">NAD</keyword>
<dbReference type="InterPro" id="IPR044516">
    <property type="entry name" value="UXS-like"/>
</dbReference>
<reference evidence="6 7" key="1">
    <citation type="journal article" date="2015" name="Int. J. Syst. Evol. Microbiol.">
        <title>Novibacillus thermophilus gen. nov., sp. nov., a Gram-staining-negative and moderately thermophilic member of the family Thermoactinomycetaceae.</title>
        <authorList>
            <person name="Yang G."/>
            <person name="Chen J."/>
            <person name="Zhou S."/>
        </authorList>
    </citation>
    <scope>NUCLEOTIDE SEQUENCE [LARGE SCALE GENOMIC DNA]</scope>
    <source>
        <strain evidence="6 7">SG-1</strain>
    </source>
</reference>
<keyword evidence="7" id="KW-1185">Reference proteome</keyword>
<dbReference type="Gene3D" id="3.40.50.720">
    <property type="entry name" value="NAD(P)-binding Rossmann-like Domain"/>
    <property type="match status" value="1"/>
</dbReference>
<dbReference type="AlphaFoldDB" id="A0A1U9K9N9"/>